<dbReference type="Proteomes" id="UP000288547">
    <property type="component" value="Unassembled WGS sequence"/>
</dbReference>
<keyword evidence="4" id="KW-1185">Reference proteome</keyword>
<dbReference type="AlphaFoldDB" id="A0A444PUI3"/>
<evidence type="ECO:0000256" key="1">
    <source>
        <dbReference type="ARBA" id="ARBA00022676"/>
    </source>
</evidence>
<evidence type="ECO:0000313" key="4">
    <source>
        <dbReference type="Proteomes" id="UP000288547"/>
    </source>
</evidence>
<accession>A0A444PUI3</accession>
<evidence type="ECO:0000313" key="3">
    <source>
        <dbReference type="EMBL" id="RWZ51526.1"/>
    </source>
</evidence>
<reference evidence="3 4" key="1">
    <citation type="submission" date="2018-12" db="EMBL/GenBank/DDBJ databases">
        <authorList>
            <person name="Li F."/>
        </authorList>
    </citation>
    <scope>NUCLEOTIDE SEQUENCE [LARGE SCALE GENOMIC DNA]</scope>
    <source>
        <strain evidence="3 4">11W25H-1</strain>
    </source>
</reference>
<dbReference type="RefSeq" id="WP_128494242.1">
    <property type="nucleotide sequence ID" value="NZ_RZNB01000002.1"/>
</dbReference>
<evidence type="ECO:0000256" key="2">
    <source>
        <dbReference type="ARBA" id="ARBA00022679"/>
    </source>
</evidence>
<dbReference type="Pfam" id="PF01075">
    <property type="entry name" value="Glyco_transf_9"/>
    <property type="match status" value="1"/>
</dbReference>
<dbReference type="SUPFAM" id="SSF53756">
    <property type="entry name" value="UDP-Glycosyltransferase/glycogen phosphorylase"/>
    <property type="match status" value="1"/>
</dbReference>
<keyword evidence="2 3" id="KW-0808">Transferase</keyword>
<name>A0A444PUI3_9MICO</name>
<dbReference type="GO" id="GO:0009244">
    <property type="term" value="P:lipopolysaccharide core region biosynthetic process"/>
    <property type="evidence" value="ECO:0007669"/>
    <property type="project" value="TreeGrafter"/>
</dbReference>
<dbReference type="GO" id="GO:0008713">
    <property type="term" value="F:ADP-heptose-lipopolysaccharide heptosyltransferase activity"/>
    <property type="evidence" value="ECO:0007669"/>
    <property type="project" value="TreeGrafter"/>
</dbReference>
<proteinExistence type="predicted"/>
<gene>
    <name evidence="3" type="ORF">ELQ90_05285</name>
</gene>
<dbReference type="PANTHER" id="PTHR30160">
    <property type="entry name" value="TETRAACYLDISACCHARIDE 4'-KINASE-RELATED"/>
    <property type="match status" value="1"/>
</dbReference>
<dbReference type="InterPro" id="IPR002201">
    <property type="entry name" value="Glyco_trans_9"/>
</dbReference>
<dbReference type="InterPro" id="IPR051199">
    <property type="entry name" value="LPS_LOS_Heptosyltrfase"/>
</dbReference>
<organism evidence="3 4">
    <name type="scientific">Labedella phragmitis</name>
    <dbReference type="NCBI Taxonomy" id="2498849"/>
    <lineage>
        <taxon>Bacteria</taxon>
        <taxon>Bacillati</taxon>
        <taxon>Actinomycetota</taxon>
        <taxon>Actinomycetes</taxon>
        <taxon>Micrococcales</taxon>
        <taxon>Microbacteriaceae</taxon>
        <taxon>Labedella</taxon>
    </lineage>
</organism>
<protein>
    <submittedName>
        <fullName evidence="3">Glycosyltransferase family 9 protein</fullName>
    </submittedName>
</protein>
<sequence length="377" mass="40061">MIEVGRTRERFDGVRSIAVLRGGGLGDLLFAVPAIEALAAAYPEARITLLGTPLHRALLAGRPSPVSDVEILPVAPGIRDAPARPEAEPSETVAEFLDRLRARRFDLAVQVHGGGRNSNPVLLGLGARHTIGTRTPDAADLERSISYLYYQHEVMRALEVVGLAGAEPVTLEPRIRTTGAERASARECVPDAPGGRIVLHPGATDPRRRWPATRFAEVTASLVATGARVAVIGDDTDAEAAQAIVSGVRDRGQDPDMVVDLTGRLPLGETAGLLAIADAVLANDSGPRHLAVAVGAPTVGVFWVGNALNAAPFGRERHRIHLSWTTRCPVCGVDVTQVGWTAERCEHDDSFVDEVDPAAVLADVLDLTARSLPPRDR</sequence>
<keyword evidence="1" id="KW-0328">Glycosyltransferase</keyword>
<dbReference type="Gene3D" id="3.40.50.2000">
    <property type="entry name" value="Glycogen Phosphorylase B"/>
    <property type="match status" value="2"/>
</dbReference>
<dbReference type="OrthoDB" id="9807356at2"/>
<dbReference type="EMBL" id="RZNB01000002">
    <property type="protein sequence ID" value="RWZ51526.1"/>
    <property type="molecule type" value="Genomic_DNA"/>
</dbReference>
<dbReference type="CDD" id="cd03789">
    <property type="entry name" value="GT9_LPS_heptosyltransferase"/>
    <property type="match status" value="1"/>
</dbReference>
<dbReference type="GO" id="GO:0005829">
    <property type="term" value="C:cytosol"/>
    <property type="evidence" value="ECO:0007669"/>
    <property type="project" value="TreeGrafter"/>
</dbReference>
<dbReference type="PANTHER" id="PTHR30160:SF1">
    <property type="entry name" value="LIPOPOLYSACCHARIDE 1,2-N-ACETYLGLUCOSAMINETRANSFERASE-RELATED"/>
    <property type="match status" value="1"/>
</dbReference>
<comment type="caution">
    <text evidence="3">The sequence shown here is derived from an EMBL/GenBank/DDBJ whole genome shotgun (WGS) entry which is preliminary data.</text>
</comment>